<dbReference type="AlphaFoldDB" id="A0A318HD76"/>
<dbReference type="OrthoDB" id="4668401at2"/>
<reference evidence="3" key="1">
    <citation type="submission" date="2018-05" db="EMBL/GenBank/DDBJ databases">
        <authorList>
            <person name="Deangelis K."/>
            <person name="Huntemann M."/>
            <person name="Clum A."/>
            <person name="Pillay M."/>
            <person name="Palaniappan K."/>
            <person name="Varghese N."/>
            <person name="Mikhailova N."/>
            <person name="Stamatis D."/>
            <person name="Reddy T."/>
            <person name="Daum C."/>
            <person name="Shapiro N."/>
            <person name="Ivanova N."/>
            <person name="Kyrpides N."/>
            <person name="Woyke T."/>
        </authorList>
    </citation>
    <scope>NUCLEOTIDE SEQUENCE [LARGE SCALE GENOMIC DNA]</scope>
    <source>
        <strain evidence="3">GAS496</strain>
    </source>
</reference>
<dbReference type="Proteomes" id="UP000247781">
    <property type="component" value="Unassembled WGS sequence"/>
</dbReference>
<comment type="caution">
    <text evidence="2">The sequence shown here is derived from an EMBL/GenBank/DDBJ whole genome shotgun (WGS) entry which is preliminary data.</text>
</comment>
<gene>
    <name evidence="2" type="ORF">C8E89_11483</name>
</gene>
<accession>A0A318HD76</accession>
<reference evidence="2 3" key="2">
    <citation type="submission" date="2018-06" db="EMBL/GenBank/DDBJ databases">
        <title>Sequencing of bacterial isolates from soil warming experiment in Harvard Forest, Massachusetts, USA.</title>
        <authorList>
            <person name="Deangelis K.PhD."/>
        </authorList>
    </citation>
    <scope>NUCLEOTIDE SEQUENCE [LARGE SCALE GENOMIC DNA]</scope>
    <source>
        <strain evidence="2 3">GAS496</strain>
    </source>
</reference>
<sequence length="457" mass="49216">MGKTRTLLELYGSLDKAVSQSDDPQVTAAVDQLLPGASANKGWYREIEQFFFGPQHAHTDPDPIAALTRLGQADQELKDYQKLRLLYAVAALARLHSVAPAPNVKPADMRNALIAALAQLRPKGSSAKRKDATSAALDGLVDHLATTSGRRAWTKITDDLAAKNAITDQVAQTPVCKTAVVTVGGVECVVIDTEFTSTTLSLNDVKAIADPRNWDEDYHDFFCNIKELKARPDGWGRFLETVGFCGEGDEPDVGKLVTQLKYFKSTPSATEANLDYDLDDPTPGLGDGQITVDRGFINMSAPDGDAAKPPVLVRTRKVAHITGLRPWAQARLVCVTGYGTSAMEFLLGAAARAAAHDPDFDPVPWDSPVTEEDTSEQADTAAAPPASHIAQTAVDVWVDSIEGVMARYSDVSEKWFAGTLNFTDLADYSADVGGVLLGAPWKFLQAMSQPSYPNKPN</sequence>
<dbReference type="EMBL" id="QJJU01000014">
    <property type="protein sequence ID" value="PXX06310.1"/>
    <property type="molecule type" value="Genomic_DNA"/>
</dbReference>
<evidence type="ECO:0000313" key="2">
    <source>
        <dbReference type="EMBL" id="PXX06310.1"/>
    </source>
</evidence>
<keyword evidence="3" id="KW-1185">Reference proteome</keyword>
<evidence type="ECO:0000313" key="3">
    <source>
        <dbReference type="Proteomes" id="UP000247781"/>
    </source>
</evidence>
<proteinExistence type="predicted"/>
<organism evidence="2 3">
    <name type="scientific">Mycolicibacterium moriokaense</name>
    <dbReference type="NCBI Taxonomy" id="39691"/>
    <lineage>
        <taxon>Bacteria</taxon>
        <taxon>Bacillati</taxon>
        <taxon>Actinomycetota</taxon>
        <taxon>Actinomycetes</taxon>
        <taxon>Mycobacteriales</taxon>
        <taxon>Mycobacteriaceae</taxon>
        <taxon>Mycolicibacterium</taxon>
    </lineage>
</organism>
<evidence type="ECO:0000256" key="1">
    <source>
        <dbReference type="SAM" id="MobiDB-lite"/>
    </source>
</evidence>
<feature type="region of interest" description="Disordered" evidence="1">
    <location>
        <begin position="357"/>
        <end position="386"/>
    </location>
</feature>
<name>A0A318HD76_9MYCO</name>
<protein>
    <submittedName>
        <fullName evidence="2">Uncharacterized protein</fullName>
    </submittedName>
</protein>
<dbReference type="RefSeq" id="WP_110317923.1">
    <property type="nucleotide sequence ID" value="NZ_QJJU01000014.1"/>
</dbReference>